<dbReference type="NCBIfam" id="TIGR02727">
    <property type="entry name" value="MTHFS_bact"/>
    <property type="match status" value="1"/>
</dbReference>
<dbReference type="GO" id="GO:0035999">
    <property type="term" value="P:tetrahydrofolate interconversion"/>
    <property type="evidence" value="ECO:0007669"/>
    <property type="project" value="TreeGrafter"/>
</dbReference>
<feature type="binding site" evidence="4">
    <location>
        <position position="59"/>
    </location>
    <ligand>
        <name>substrate</name>
    </ligand>
</feature>
<proteinExistence type="inferred from homology"/>
<evidence type="ECO:0000313" key="6">
    <source>
        <dbReference type="EMBL" id="RCX20504.1"/>
    </source>
</evidence>
<feature type="binding site" evidence="4">
    <location>
        <begin position="7"/>
        <end position="11"/>
    </location>
    <ligand>
        <name>ATP</name>
        <dbReference type="ChEBI" id="CHEBI:30616"/>
    </ligand>
</feature>
<comment type="similarity">
    <text evidence="1 5">Belongs to the 5-formyltetrahydrofolate cyclo-ligase family.</text>
</comment>
<evidence type="ECO:0000256" key="5">
    <source>
        <dbReference type="RuleBase" id="RU361279"/>
    </source>
</evidence>
<dbReference type="InterPro" id="IPR024185">
    <property type="entry name" value="FTHF_cligase-like_sf"/>
</dbReference>
<evidence type="ECO:0000256" key="1">
    <source>
        <dbReference type="ARBA" id="ARBA00010638"/>
    </source>
</evidence>
<sequence>MDIRDSKRGLRAVMTGVRSGISSESRSRQSLEACMHAEREVLRPLRARKGSKLTVFSYLSFRDEPDTRPLLRNCVERGDVVLVPKVAGNDRISLHLLPAEQDLVSGTWGIPEPDSHIPEWPVSRYGEIDFVLVPGLAYDLQGGRIGFGAGYYDRFMAELRRALEAQAKNGEPVLRAALAFKEQILSGLIPMEEHDFKLDLLFTESGTIYIEGK</sequence>
<gene>
    <name evidence="6" type="ORF">DFP94_103235</name>
</gene>
<keyword evidence="6" id="KW-0436">Ligase</keyword>
<accession>A0A369BLD1</accession>
<comment type="cofactor">
    <cofactor evidence="5">
        <name>Mg(2+)</name>
        <dbReference type="ChEBI" id="CHEBI:18420"/>
    </cofactor>
</comment>
<dbReference type="GO" id="GO:0005524">
    <property type="term" value="F:ATP binding"/>
    <property type="evidence" value="ECO:0007669"/>
    <property type="project" value="UniProtKB-KW"/>
</dbReference>
<dbReference type="PANTHER" id="PTHR23407:SF1">
    <property type="entry name" value="5-FORMYLTETRAHYDROFOLATE CYCLO-LIGASE"/>
    <property type="match status" value="1"/>
</dbReference>
<feature type="binding site" evidence="4">
    <location>
        <position position="64"/>
    </location>
    <ligand>
        <name>substrate</name>
    </ligand>
</feature>
<keyword evidence="5" id="KW-0479">Metal-binding</keyword>
<dbReference type="GO" id="GO:0030272">
    <property type="term" value="F:5-formyltetrahydrofolate cyclo-ligase activity"/>
    <property type="evidence" value="ECO:0007669"/>
    <property type="project" value="UniProtKB-EC"/>
</dbReference>
<dbReference type="GO" id="GO:0009396">
    <property type="term" value="P:folic acid-containing compound biosynthetic process"/>
    <property type="evidence" value="ECO:0007669"/>
    <property type="project" value="TreeGrafter"/>
</dbReference>
<dbReference type="GO" id="GO:0046872">
    <property type="term" value="F:metal ion binding"/>
    <property type="evidence" value="ECO:0007669"/>
    <property type="project" value="UniProtKB-KW"/>
</dbReference>
<dbReference type="PANTHER" id="PTHR23407">
    <property type="entry name" value="ATPASE INHIBITOR/5-FORMYLTETRAHYDROFOLATE CYCLO-LIGASE"/>
    <property type="match status" value="1"/>
</dbReference>
<comment type="caution">
    <text evidence="6">The sequence shown here is derived from an EMBL/GenBank/DDBJ whole genome shotgun (WGS) entry which is preliminary data.</text>
</comment>
<evidence type="ECO:0000256" key="4">
    <source>
        <dbReference type="PIRSR" id="PIRSR006806-1"/>
    </source>
</evidence>
<dbReference type="AlphaFoldDB" id="A0A369BLD1"/>
<dbReference type="InterPro" id="IPR037171">
    <property type="entry name" value="NagB/RpiA_transferase-like"/>
</dbReference>
<dbReference type="EMBL" id="QPJW01000003">
    <property type="protein sequence ID" value="RCX20504.1"/>
    <property type="molecule type" value="Genomic_DNA"/>
</dbReference>
<dbReference type="EC" id="6.3.3.2" evidence="5"/>
<reference evidence="6 7" key="1">
    <citation type="submission" date="2018-07" db="EMBL/GenBank/DDBJ databases">
        <title>Genomic Encyclopedia of Type Strains, Phase III (KMG-III): the genomes of soil and plant-associated and newly described type strains.</title>
        <authorList>
            <person name="Whitman W."/>
        </authorList>
    </citation>
    <scope>NUCLEOTIDE SEQUENCE [LARGE SCALE GENOMIC DNA]</scope>
    <source>
        <strain evidence="6 7">CECT 8333</strain>
    </source>
</reference>
<name>A0A369BLD1_9BACL</name>
<evidence type="ECO:0000256" key="3">
    <source>
        <dbReference type="ARBA" id="ARBA00022840"/>
    </source>
</evidence>
<dbReference type="Gene3D" id="3.40.50.10420">
    <property type="entry name" value="NagB/RpiA/CoA transferase-like"/>
    <property type="match status" value="1"/>
</dbReference>
<organism evidence="6 7">
    <name type="scientific">Fontibacillus phaseoli</name>
    <dbReference type="NCBI Taxonomy" id="1416533"/>
    <lineage>
        <taxon>Bacteria</taxon>
        <taxon>Bacillati</taxon>
        <taxon>Bacillota</taxon>
        <taxon>Bacilli</taxon>
        <taxon>Bacillales</taxon>
        <taxon>Paenibacillaceae</taxon>
        <taxon>Fontibacillus</taxon>
    </lineage>
</organism>
<dbReference type="RefSeq" id="WP_114496577.1">
    <property type="nucleotide sequence ID" value="NZ_QPJW01000003.1"/>
</dbReference>
<dbReference type="Pfam" id="PF01812">
    <property type="entry name" value="5-FTHF_cyc-lig"/>
    <property type="match status" value="1"/>
</dbReference>
<keyword evidence="5" id="KW-0460">Magnesium</keyword>
<evidence type="ECO:0000256" key="2">
    <source>
        <dbReference type="ARBA" id="ARBA00022741"/>
    </source>
</evidence>
<keyword evidence="3 4" id="KW-0067">ATP-binding</keyword>
<dbReference type="InterPro" id="IPR002698">
    <property type="entry name" value="FTHF_cligase"/>
</dbReference>
<keyword evidence="2 4" id="KW-0547">Nucleotide-binding</keyword>
<keyword evidence="7" id="KW-1185">Reference proteome</keyword>
<feature type="binding site" evidence="4">
    <location>
        <begin position="144"/>
        <end position="152"/>
    </location>
    <ligand>
        <name>ATP</name>
        <dbReference type="ChEBI" id="CHEBI:30616"/>
    </ligand>
</feature>
<dbReference type="PIRSF" id="PIRSF006806">
    <property type="entry name" value="FTHF_cligase"/>
    <property type="match status" value="1"/>
</dbReference>
<evidence type="ECO:0000313" key="7">
    <source>
        <dbReference type="Proteomes" id="UP000253090"/>
    </source>
</evidence>
<dbReference type="Proteomes" id="UP000253090">
    <property type="component" value="Unassembled WGS sequence"/>
</dbReference>
<dbReference type="OrthoDB" id="9801938at2"/>
<protein>
    <recommendedName>
        <fullName evidence="5">5-formyltetrahydrofolate cyclo-ligase</fullName>
        <ecNumber evidence="5">6.3.3.2</ecNumber>
    </recommendedName>
</protein>
<dbReference type="SUPFAM" id="SSF100950">
    <property type="entry name" value="NagB/RpiA/CoA transferase-like"/>
    <property type="match status" value="1"/>
</dbReference>
<comment type="catalytic activity">
    <reaction evidence="5">
        <text>(6S)-5-formyl-5,6,7,8-tetrahydrofolate + ATP = (6R)-5,10-methenyltetrahydrofolate + ADP + phosphate</text>
        <dbReference type="Rhea" id="RHEA:10488"/>
        <dbReference type="ChEBI" id="CHEBI:30616"/>
        <dbReference type="ChEBI" id="CHEBI:43474"/>
        <dbReference type="ChEBI" id="CHEBI:57455"/>
        <dbReference type="ChEBI" id="CHEBI:57457"/>
        <dbReference type="ChEBI" id="CHEBI:456216"/>
        <dbReference type="EC" id="6.3.3.2"/>
    </reaction>
</comment>